<dbReference type="SUPFAM" id="SSF53098">
    <property type="entry name" value="Ribonuclease H-like"/>
    <property type="match status" value="1"/>
</dbReference>
<dbReference type="GO" id="GO:0003676">
    <property type="term" value="F:nucleic acid binding"/>
    <property type="evidence" value="ECO:0007669"/>
    <property type="project" value="InterPro"/>
</dbReference>
<accession>A0A8B6E321</accession>
<keyword evidence="4" id="KW-1185">Reference proteome</keyword>
<dbReference type="InterPro" id="IPR001584">
    <property type="entry name" value="Integrase_cat-core"/>
</dbReference>
<dbReference type="Gene3D" id="3.30.420.10">
    <property type="entry name" value="Ribonuclease H-like superfamily/Ribonuclease H"/>
    <property type="match status" value="1"/>
</dbReference>
<name>A0A8B6E321_MYTGA</name>
<dbReference type="EMBL" id="UYJE01004548">
    <property type="protein sequence ID" value="VDI28918.1"/>
    <property type="molecule type" value="Genomic_DNA"/>
</dbReference>
<dbReference type="InterPro" id="IPR050951">
    <property type="entry name" value="Retrovirus_Pol_polyprotein"/>
</dbReference>
<proteinExistence type="predicted"/>
<protein>
    <recommendedName>
        <fullName evidence="2">Integrase catalytic domain-containing protein</fullName>
    </recommendedName>
</protein>
<dbReference type="Proteomes" id="UP000596742">
    <property type="component" value="Unassembled WGS sequence"/>
</dbReference>
<dbReference type="GO" id="GO:0015074">
    <property type="term" value="P:DNA integration"/>
    <property type="evidence" value="ECO:0007669"/>
    <property type="project" value="InterPro"/>
</dbReference>
<dbReference type="PROSITE" id="PS50994">
    <property type="entry name" value="INTEGRASE"/>
    <property type="match status" value="1"/>
</dbReference>
<dbReference type="AlphaFoldDB" id="A0A8B6E321"/>
<dbReference type="PANTHER" id="PTHR37984">
    <property type="entry name" value="PROTEIN CBG26694"/>
    <property type="match status" value="1"/>
</dbReference>
<dbReference type="InterPro" id="IPR012337">
    <property type="entry name" value="RNaseH-like_sf"/>
</dbReference>
<evidence type="ECO:0000313" key="3">
    <source>
        <dbReference type="EMBL" id="VDI28918.1"/>
    </source>
</evidence>
<gene>
    <name evidence="3" type="ORF">MGAL_10B093032</name>
</gene>
<feature type="compositionally biased region" description="Basic residues" evidence="1">
    <location>
        <begin position="90"/>
        <end position="99"/>
    </location>
</feature>
<dbReference type="InterPro" id="IPR036397">
    <property type="entry name" value="RNaseH_sf"/>
</dbReference>
<organism evidence="3 4">
    <name type="scientific">Mytilus galloprovincialis</name>
    <name type="common">Mediterranean mussel</name>
    <dbReference type="NCBI Taxonomy" id="29158"/>
    <lineage>
        <taxon>Eukaryota</taxon>
        <taxon>Metazoa</taxon>
        <taxon>Spiralia</taxon>
        <taxon>Lophotrochozoa</taxon>
        <taxon>Mollusca</taxon>
        <taxon>Bivalvia</taxon>
        <taxon>Autobranchia</taxon>
        <taxon>Pteriomorphia</taxon>
        <taxon>Mytilida</taxon>
        <taxon>Mytiloidea</taxon>
        <taxon>Mytilidae</taxon>
        <taxon>Mytilinae</taxon>
        <taxon>Mytilus</taxon>
    </lineage>
</organism>
<evidence type="ECO:0000256" key="1">
    <source>
        <dbReference type="SAM" id="MobiDB-lite"/>
    </source>
</evidence>
<evidence type="ECO:0000313" key="4">
    <source>
        <dbReference type="Proteomes" id="UP000596742"/>
    </source>
</evidence>
<comment type="caution">
    <text evidence="3">The sequence shown here is derived from an EMBL/GenBank/DDBJ whole genome shotgun (WGS) entry which is preliminary data.</text>
</comment>
<sequence length="105" mass="12176">MHPRSDGMVERGNRTIKDMLSKYIDRNQSDCDKYIEYKVMAYDSTSHDSTGTTPCRMMFGDEIKMPLDLIDGSPSYDDEETHFKNEHNFVAKKKRGVRKSSRDST</sequence>
<feature type="region of interest" description="Disordered" evidence="1">
    <location>
        <begin position="78"/>
        <end position="105"/>
    </location>
</feature>
<reference evidence="3" key="1">
    <citation type="submission" date="2018-11" db="EMBL/GenBank/DDBJ databases">
        <authorList>
            <person name="Alioto T."/>
            <person name="Alioto T."/>
        </authorList>
    </citation>
    <scope>NUCLEOTIDE SEQUENCE</scope>
</reference>
<feature type="domain" description="Integrase catalytic" evidence="2">
    <location>
        <begin position="1"/>
        <end position="62"/>
    </location>
</feature>
<evidence type="ECO:0000259" key="2">
    <source>
        <dbReference type="PROSITE" id="PS50994"/>
    </source>
</evidence>
<dbReference type="PANTHER" id="PTHR37984:SF15">
    <property type="entry name" value="INTEGRASE CATALYTIC DOMAIN-CONTAINING PROTEIN"/>
    <property type="match status" value="1"/>
</dbReference>
<dbReference type="OrthoDB" id="6091944at2759"/>